<keyword evidence="1" id="KW-1133">Transmembrane helix</keyword>
<feature type="domain" description="Glycosyl transferase family 1" evidence="2">
    <location>
        <begin position="179"/>
        <end position="351"/>
    </location>
</feature>
<dbReference type="Pfam" id="PF00534">
    <property type="entry name" value="Glycos_transf_1"/>
    <property type="match status" value="1"/>
</dbReference>
<name>A0A7C4D9C4_STAMA</name>
<dbReference type="GO" id="GO:0006487">
    <property type="term" value="P:protein N-linked glycosylation"/>
    <property type="evidence" value="ECO:0007669"/>
    <property type="project" value="TreeGrafter"/>
</dbReference>
<reference evidence="3" key="1">
    <citation type="journal article" date="2020" name="mSystems">
        <title>Genome- and Community-Level Interaction Insights into Carbon Utilization and Element Cycling Functions of Hydrothermarchaeota in Hydrothermal Sediment.</title>
        <authorList>
            <person name="Zhou Z."/>
            <person name="Liu Y."/>
            <person name="Xu W."/>
            <person name="Pan J."/>
            <person name="Luo Z.H."/>
            <person name="Li M."/>
        </authorList>
    </citation>
    <scope>NUCLEOTIDE SEQUENCE [LARGE SCALE GENOMIC DNA]</scope>
    <source>
        <strain evidence="3">SpSt-642</strain>
    </source>
</reference>
<proteinExistence type="predicted"/>
<dbReference type="Gene3D" id="3.40.50.2000">
    <property type="entry name" value="Glycogen Phosphorylase B"/>
    <property type="match status" value="1"/>
</dbReference>
<comment type="caution">
    <text evidence="3">The sequence shown here is derived from an EMBL/GenBank/DDBJ whole genome shotgun (WGS) entry which is preliminary data.</text>
</comment>
<dbReference type="InterPro" id="IPR038013">
    <property type="entry name" value="ALG11"/>
</dbReference>
<dbReference type="EMBL" id="DTBJ01000053">
    <property type="protein sequence ID" value="HGM59156.1"/>
    <property type="molecule type" value="Genomic_DNA"/>
</dbReference>
<evidence type="ECO:0000259" key="2">
    <source>
        <dbReference type="Pfam" id="PF00534"/>
    </source>
</evidence>
<dbReference type="GO" id="GO:0016020">
    <property type="term" value="C:membrane"/>
    <property type="evidence" value="ECO:0007669"/>
    <property type="project" value="TreeGrafter"/>
</dbReference>
<evidence type="ECO:0000313" key="3">
    <source>
        <dbReference type="EMBL" id="HGM59156.1"/>
    </source>
</evidence>
<dbReference type="SUPFAM" id="SSF53756">
    <property type="entry name" value="UDP-Glycosyltransferase/glycogen phosphorylase"/>
    <property type="match status" value="1"/>
</dbReference>
<sequence length="377" mass="43679">MGSIDVVVKYNMLGPIVLGYGGSLYVALEIAIGLAKKGFRVCFNPILTQMNIGSIVNRIVKYYGIPISNFENIVLGKCSEENTVRINACGDVLTGSGELVYLHFPIFSKPNTYYPELNLFFNTLGNIYYYINKLFYPMVFKDTIIYFANSSFTSKYVERTLNIKPLILYPPVYLDDLLMRKIIPRDEREKIILYVSRISYEKQPFNVILLANILKELDLNDWRIVYAGSSGKYSDRIIGELYREASKRGLSKYIVVKRDLSRSEIIELYRKSYMYVHLFQNEHFGISVVEAMSSGTPVIVSVNSGAWIDIAFRNKEYALPYSNWNDLKESIYELINNSKLWNILSNNGRKRSVYFSRERFHEEIAKYVEEVFNNKLN</sequence>
<keyword evidence="3" id="KW-0808">Transferase</keyword>
<dbReference type="GO" id="GO:0004377">
    <property type="term" value="F:GDP-Man:Man(3)GlcNAc(2)-PP-Dol alpha-1,2-mannosyltransferase activity"/>
    <property type="evidence" value="ECO:0007669"/>
    <property type="project" value="InterPro"/>
</dbReference>
<feature type="transmembrane region" description="Helical" evidence="1">
    <location>
        <begin position="12"/>
        <end position="35"/>
    </location>
</feature>
<dbReference type="CDD" id="cd03801">
    <property type="entry name" value="GT4_PimA-like"/>
    <property type="match status" value="1"/>
</dbReference>
<keyword evidence="1" id="KW-0472">Membrane</keyword>
<keyword evidence="1" id="KW-0812">Transmembrane</keyword>
<gene>
    <name evidence="3" type="ORF">ENU14_06215</name>
</gene>
<dbReference type="PANTHER" id="PTHR45919:SF1">
    <property type="entry name" value="GDP-MAN:MAN(3)GLCNAC(2)-PP-DOL ALPHA-1,2-MANNOSYLTRANSFERASE"/>
    <property type="match status" value="1"/>
</dbReference>
<protein>
    <submittedName>
        <fullName evidence="3">Glycosyltransferase</fullName>
    </submittedName>
</protein>
<accession>A0A7C4D9C4</accession>
<organism evidence="3">
    <name type="scientific">Staphylothermus marinus</name>
    <dbReference type="NCBI Taxonomy" id="2280"/>
    <lineage>
        <taxon>Archaea</taxon>
        <taxon>Thermoproteota</taxon>
        <taxon>Thermoprotei</taxon>
        <taxon>Desulfurococcales</taxon>
        <taxon>Desulfurococcaceae</taxon>
        <taxon>Staphylothermus</taxon>
    </lineage>
</organism>
<dbReference type="PANTHER" id="PTHR45919">
    <property type="entry name" value="GDP-MAN:MAN(3)GLCNAC(2)-PP-DOL ALPHA-1,2-MANNOSYLTRANSFERASE"/>
    <property type="match status" value="1"/>
</dbReference>
<dbReference type="InterPro" id="IPR001296">
    <property type="entry name" value="Glyco_trans_1"/>
</dbReference>
<dbReference type="AlphaFoldDB" id="A0A7C4D9C4"/>
<evidence type="ECO:0000256" key="1">
    <source>
        <dbReference type="SAM" id="Phobius"/>
    </source>
</evidence>